<reference evidence="1 2" key="1">
    <citation type="submission" date="2023-02" db="EMBL/GenBank/DDBJ databases">
        <title>LHISI_Scaffold_Assembly.</title>
        <authorList>
            <person name="Stuart O.P."/>
            <person name="Cleave R."/>
            <person name="Magrath M.J.L."/>
            <person name="Mikheyev A.S."/>
        </authorList>
    </citation>
    <scope>NUCLEOTIDE SEQUENCE [LARGE SCALE GENOMIC DNA]</scope>
    <source>
        <strain evidence="1">Daus_M_001</strain>
        <tissue evidence="1">Leg muscle</tissue>
    </source>
</reference>
<sequence>MVKMPSQAAEGAQQPPLFLVHPIEGVITCLEPLAAELPLPVWGLQCTAEAPLTSIQHLAAFYLQVSNADDGLTTGFGRR</sequence>
<dbReference type="InterPro" id="IPR029058">
    <property type="entry name" value="AB_hydrolase_fold"/>
</dbReference>
<comment type="caution">
    <text evidence="1">The sequence shown here is derived from an EMBL/GenBank/DDBJ whole genome shotgun (WGS) entry which is preliminary data.</text>
</comment>
<keyword evidence="2" id="KW-1185">Reference proteome</keyword>
<proteinExistence type="predicted"/>
<dbReference type="Gene3D" id="3.40.50.1820">
    <property type="entry name" value="alpha/beta hydrolase"/>
    <property type="match status" value="1"/>
</dbReference>
<name>A0ABQ9IPP0_9NEOP</name>
<accession>A0ABQ9IPP0</accession>
<evidence type="ECO:0000313" key="2">
    <source>
        <dbReference type="Proteomes" id="UP001159363"/>
    </source>
</evidence>
<protein>
    <submittedName>
        <fullName evidence="1">Uncharacterized protein</fullName>
    </submittedName>
</protein>
<organism evidence="1 2">
    <name type="scientific">Dryococelus australis</name>
    <dbReference type="NCBI Taxonomy" id="614101"/>
    <lineage>
        <taxon>Eukaryota</taxon>
        <taxon>Metazoa</taxon>
        <taxon>Ecdysozoa</taxon>
        <taxon>Arthropoda</taxon>
        <taxon>Hexapoda</taxon>
        <taxon>Insecta</taxon>
        <taxon>Pterygota</taxon>
        <taxon>Neoptera</taxon>
        <taxon>Polyneoptera</taxon>
        <taxon>Phasmatodea</taxon>
        <taxon>Verophasmatodea</taxon>
        <taxon>Anareolatae</taxon>
        <taxon>Phasmatidae</taxon>
        <taxon>Eurycanthinae</taxon>
        <taxon>Dryococelus</taxon>
    </lineage>
</organism>
<dbReference type="EMBL" id="JARBHB010000001">
    <property type="protein sequence ID" value="KAJ8898150.1"/>
    <property type="molecule type" value="Genomic_DNA"/>
</dbReference>
<dbReference type="SUPFAM" id="SSF53474">
    <property type="entry name" value="alpha/beta-Hydrolases"/>
    <property type="match status" value="1"/>
</dbReference>
<gene>
    <name evidence="1" type="ORF">PR048_003510</name>
</gene>
<evidence type="ECO:0000313" key="1">
    <source>
        <dbReference type="EMBL" id="KAJ8898150.1"/>
    </source>
</evidence>
<dbReference type="Proteomes" id="UP001159363">
    <property type="component" value="Chromosome 1"/>
</dbReference>